<feature type="region of interest" description="Disordered" evidence="1">
    <location>
        <begin position="1"/>
        <end position="284"/>
    </location>
</feature>
<feature type="compositionally biased region" description="Polar residues" evidence="1">
    <location>
        <begin position="453"/>
        <end position="464"/>
    </location>
</feature>
<feature type="compositionally biased region" description="Low complexity" evidence="1">
    <location>
        <begin position="683"/>
        <end position="701"/>
    </location>
</feature>
<feature type="compositionally biased region" description="Basic and acidic residues" evidence="1">
    <location>
        <begin position="479"/>
        <end position="488"/>
    </location>
</feature>
<feature type="compositionally biased region" description="Polar residues" evidence="1">
    <location>
        <begin position="148"/>
        <end position="168"/>
    </location>
</feature>
<sequence>MAATRAQAEASHSTPSSTPAKDVSSTPPTGSAAPARRTTTRTRKIPSRLLPSPSPPPSRPSSYHNPSKAARGGKEGGSLPTTPMTNPGGSMGGSSRAKKSSRNSVGSAANTPASGTELGTSSSALADGDEDTSAETLGLGKRKRRPSSMIQAPSTLTASDAPSPSAQQVGKGKKRSDTTSAELEKDRGSVTRGVPPSTTAKSRGRLSRGGSERRSGQSALLEQNPDDSDGGFYAGSAMEDSDLELEVPTAQHRALSSSGGLQLPGSLQESELSPPPLLPRCGSAARIRMPRELAQPATFTKGGLVSVSPDSSGKRAKSGLQVFGGHWGSGWSPHRAPGCLPKVGNNGASTSSSQHPWRMHEDRSAAGDGYLKVSGPRNGFAAFDRGFNFAAAPLGSGQVLSDVGSDQEDDEEDFHQAMLDGDFDMFDSQKSEGRAWAPALDHKGDASYADDTPATTPRSPQSHCEMSMPDSPGSLSDNGKARADKEGSSDSASARAAAFAAVQDAVFAHALPTTLVGADKPHQHAGSLTLSLPYSPDVVASPKLRHVEKETAMDIDADKADSATDCFATPIVSRRLHVPGTEAKAAGIPMTMKFGGLGEDAPGASQFLQFSPGIEMDSPLLGLELAAGKASEPSSPLVMAAANEGAIDAPAAMSLDEAAAPKAGPAPKLSTAAPAAVVSKVADPSPTAAPASNASNASNVVEEAKPSSNTMLVRRTAPNHPPPRHISFTVRSVDPMPVSTGPSRMVVPPSRPAMPLQMQKPAPTPSLPPPPPQPQMAATTTTTGAAPAATVSAVTTPAMDRTPELVYSGGSTSSEASSGSASPASRTDSDMAADAEVESLLFGPPEKLDLRELDQVWGGPAQTQVEASGLVSKPDVKANLSASSTPAAAMTTSLRRAKVTHLQHLDLMSKQGGA</sequence>
<gene>
    <name evidence="2" type="ORF">PSFLO_00151</name>
</gene>
<name>A0A5C3ES46_9BASI</name>
<accession>A0A5C3ES46</accession>
<evidence type="ECO:0000313" key="2">
    <source>
        <dbReference type="EMBL" id="SPO34680.1"/>
    </source>
</evidence>
<dbReference type="OrthoDB" id="3351982at2759"/>
<feature type="compositionally biased region" description="Polar residues" evidence="1">
    <location>
        <begin position="10"/>
        <end position="19"/>
    </location>
</feature>
<evidence type="ECO:0000313" key="3">
    <source>
        <dbReference type="Proteomes" id="UP000323386"/>
    </source>
</evidence>
<proteinExistence type="predicted"/>
<feature type="compositionally biased region" description="Polar residues" evidence="1">
    <location>
        <begin position="102"/>
        <end position="124"/>
    </location>
</feature>
<dbReference type="EMBL" id="OOIP01000001">
    <property type="protein sequence ID" value="SPO34680.1"/>
    <property type="molecule type" value="Genomic_DNA"/>
</dbReference>
<feature type="compositionally biased region" description="Polar residues" evidence="1">
    <location>
        <begin position="79"/>
        <end position="88"/>
    </location>
</feature>
<feature type="compositionally biased region" description="Low complexity" evidence="1">
    <location>
        <begin position="24"/>
        <end position="37"/>
    </location>
</feature>
<feature type="compositionally biased region" description="Low complexity" evidence="1">
    <location>
        <begin position="775"/>
        <end position="799"/>
    </location>
</feature>
<organism evidence="2 3">
    <name type="scientific">Pseudozyma flocculosa</name>
    <dbReference type="NCBI Taxonomy" id="84751"/>
    <lineage>
        <taxon>Eukaryota</taxon>
        <taxon>Fungi</taxon>
        <taxon>Dikarya</taxon>
        <taxon>Basidiomycota</taxon>
        <taxon>Ustilaginomycotina</taxon>
        <taxon>Ustilaginomycetes</taxon>
        <taxon>Ustilaginales</taxon>
        <taxon>Ustilaginaceae</taxon>
        <taxon>Pseudozyma</taxon>
    </lineage>
</organism>
<feature type="compositionally biased region" description="Pro residues" evidence="1">
    <location>
        <begin position="762"/>
        <end position="774"/>
    </location>
</feature>
<evidence type="ECO:0000256" key="1">
    <source>
        <dbReference type="SAM" id="MobiDB-lite"/>
    </source>
</evidence>
<feature type="compositionally biased region" description="Low complexity" evidence="1">
    <location>
        <begin position="255"/>
        <end position="272"/>
    </location>
</feature>
<feature type="region of interest" description="Disordered" evidence="1">
    <location>
        <begin position="683"/>
        <end position="832"/>
    </location>
</feature>
<dbReference type="AlphaFoldDB" id="A0A5C3ES46"/>
<feature type="compositionally biased region" description="Low complexity" evidence="1">
    <location>
        <begin position="808"/>
        <end position="825"/>
    </location>
</feature>
<feature type="region of interest" description="Disordered" evidence="1">
    <location>
        <begin position="443"/>
        <end position="489"/>
    </location>
</feature>
<keyword evidence="3" id="KW-1185">Reference proteome</keyword>
<reference evidence="2 3" key="1">
    <citation type="submission" date="2018-03" db="EMBL/GenBank/DDBJ databases">
        <authorList>
            <person name="Guldener U."/>
        </authorList>
    </citation>
    <scope>NUCLEOTIDE SEQUENCE [LARGE SCALE GENOMIC DNA]</scope>
    <source>
        <strain evidence="2 3">DAOM196992</strain>
    </source>
</reference>
<dbReference type="Proteomes" id="UP000323386">
    <property type="component" value="Unassembled WGS sequence"/>
</dbReference>
<protein>
    <submittedName>
        <fullName evidence="2">Uncharacterized protein</fullName>
    </submittedName>
</protein>